<dbReference type="SUPFAM" id="SSF48452">
    <property type="entry name" value="TPR-like"/>
    <property type="match status" value="1"/>
</dbReference>
<feature type="signal peptide" evidence="2">
    <location>
        <begin position="1"/>
        <end position="42"/>
    </location>
</feature>
<dbReference type="SMART" id="SM00028">
    <property type="entry name" value="TPR"/>
    <property type="match status" value="3"/>
</dbReference>
<dbReference type="InterPro" id="IPR011990">
    <property type="entry name" value="TPR-like_helical_dom_sf"/>
</dbReference>
<keyword evidence="2" id="KW-0732">Signal</keyword>
<dbReference type="Pfam" id="PF12770">
    <property type="entry name" value="CHAT"/>
    <property type="match status" value="1"/>
</dbReference>
<feature type="domain" description="CHAT" evidence="3">
    <location>
        <begin position="458"/>
        <end position="721"/>
    </location>
</feature>
<dbReference type="Proteomes" id="UP001566331">
    <property type="component" value="Unassembled WGS sequence"/>
</dbReference>
<dbReference type="EMBL" id="JBFWIC010000017">
    <property type="protein sequence ID" value="MEZ0475489.1"/>
    <property type="molecule type" value="Genomic_DNA"/>
</dbReference>
<dbReference type="InterPro" id="IPR024983">
    <property type="entry name" value="CHAT_dom"/>
</dbReference>
<feature type="chain" id="PRO_5047065821" evidence="2">
    <location>
        <begin position="43"/>
        <end position="728"/>
    </location>
</feature>
<evidence type="ECO:0000313" key="4">
    <source>
        <dbReference type="EMBL" id="MEZ0475489.1"/>
    </source>
</evidence>
<reference evidence="4 5" key="1">
    <citation type="submission" date="2024-07" db="EMBL/GenBank/DDBJ databases">
        <title>Luteimonas salilacus sp. nov., isolated from the shore soil of Salt Lake in Tibet of China.</title>
        <authorList>
            <person name="Zhang X."/>
            <person name="Li A."/>
        </authorList>
    </citation>
    <scope>NUCLEOTIDE SEQUENCE [LARGE SCALE GENOMIC DNA]</scope>
    <source>
        <strain evidence="4 5">B3-2-R+30</strain>
    </source>
</reference>
<dbReference type="Gene3D" id="1.25.40.10">
    <property type="entry name" value="Tetratricopeptide repeat domain"/>
    <property type="match status" value="1"/>
</dbReference>
<gene>
    <name evidence="4" type="ORF">AB6713_12830</name>
</gene>
<dbReference type="PANTHER" id="PTHR10098">
    <property type="entry name" value="RAPSYN-RELATED"/>
    <property type="match status" value="1"/>
</dbReference>
<sequence length="728" mass="78591">MPDARPHRYRCRSAICAAIAPTLVPILAGALLLALATPLVHAQDAAAPIAGDEIHPDLRAVMGALARMEDADTALSLAADGAVLYQAEAVKLDGYAYCSQAVALAERGEFRRSVQAASKALHVALQTGNEDLLAKVYRDLAIAFDYAGQLDRAEGFAHLALGKRADDPQQVQGPAYKVLGDVHARRGRYPEAIAAYETALTSSSDRYRPLVQASLVNARILAGDVAGARSELDAIAVPDDAVQRAELDRTRGRLLLAENNPAEALTLFQGLVGKQVADDEGFYTLWALDGMSKSEQALGRPQAAAQSLERALAAFDRVRARFRSEEFRMGLFSDLQAVFDRAIRLYSETGDAERAFDVSERSRARALLDAVADRGRTPEDATAAAIDVATLRRQLRPDERVIAYHSLEDVLLAWVISPGGVSEHRIALPRADLERLVDAYRGAIIGLHPAAVSAGDSIAALLIAPFGLQEGQRLIVVPHGPLHYLPFQALRVDGRYLIERHPITTAPSVSIAARLAERAPRTAPRLLAFGNPLVSPTVADPLPGSEREVETLAALFPGSQVYFQADATETRFVADAPKSRIVHVAAHARADVVDPLHSQILLADEDGRQNFLEAREVLDLDLGDVSLVTLSACETGLGRVADGDEVLGFTRSFLSAGTSALVASLWPVPDRDTERLMTTLYRDLRGGADLQRAMQAGQLAVLSDPDTAHPFYWASFNLIGNWRLTVEQ</sequence>
<comment type="caution">
    <text evidence="4">The sequence shown here is derived from an EMBL/GenBank/DDBJ whole genome shotgun (WGS) entry which is preliminary data.</text>
</comment>
<dbReference type="InterPro" id="IPR019734">
    <property type="entry name" value="TPR_rpt"/>
</dbReference>
<accession>A0ABV4HVT7</accession>
<organism evidence="4 5">
    <name type="scientific">Luteimonas salinilitoris</name>
    <dbReference type="NCBI Taxonomy" id="3237697"/>
    <lineage>
        <taxon>Bacteria</taxon>
        <taxon>Pseudomonadati</taxon>
        <taxon>Pseudomonadota</taxon>
        <taxon>Gammaproteobacteria</taxon>
        <taxon>Lysobacterales</taxon>
        <taxon>Lysobacteraceae</taxon>
        <taxon>Luteimonas</taxon>
    </lineage>
</organism>
<evidence type="ECO:0000256" key="2">
    <source>
        <dbReference type="SAM" id="SignalP"/>
    </source>
</evidence>
<name>A0ABV4HVT7_9GAMM</name>
<feature type="repeat" description="TPR" evidence="1">
    <location>
        <begin position="173"/>
        <end position="206"/>
    </location>
</feature>
<keyword evidence="1" id="KW-0802">TPR repeat</keyword>
<protein>
    <submittedName>
        <fullName evidence="4">CHAT domain-containing protein</fullName>
    </submittedName>
</protein>
<evidence type="ECO:0000313" key="5">
    <source>
        <dbReference type="Proteomes" id="UP001566331"/>
    </source>
</evidence>
<dbReference type="RefSeq" id="WP_370562491.1">
    <property type="nucleotide sequence ID" value="NZ_JBFWIB010000002.1"/>
</dbReference>
<evidence type="ECO:0000259" key="3">
    <source>
        <dbReference type="Pfam" id="PF12770"/>
    </source>
</evidence>
<keyword evidence="5" id="KW-1185">Reference proteome</keyword>
<evidence type="ECO:0000256" key="1">
    <source>
        <dbReference type="PROSITE-ProRule" id="PRU00339"/>
    </source>
</evidence>
<dbReference type="PROSITE" id="PS50005">
    <property type="entry name" value="TPR"/>
    <property type="match status" value="1"/>
</dbReference>
<proteinExistence type="predicted"/>